<name>A0A5J4SN01_9ZZZZ</name>
<protein>
    <submittedName>
        <fullName evidence="2">Uncharacterized protein</fullName>
    </submittedName>
</protein>
<evidence type="ECO:0000313" key="1">
    <source>
        <dbReference type="EMBL" id="KAA6346552.1"/>
    </source>
</evidence>
<dbReference type="EMBL" id="SNRY01000126">
    <property type="protein sequence ID" value="KAA6346552.1"/>
    <property type="molecule type" value="Genomic_DNA"/>
</dbReference>
<evidence type="ECO:0000313" key="2">
    <source>
        <dbReference type="EMBL" id="KAA6346575.1"/>
    </source>
</evidence>
<organism evidence="2">
    <name type="scientific">termite gut metagenome</name>
    <dbReference type="NCBI Taxonomy" id="433724"/>
    <lineage>
        <taxon>unclassified sequences</taxon>
        <taxon>metagenomes</taxon>
        <taxon>organismal metagenomes</taxon>
    </lineage>
</organism>
<comment type="caution">
    <text evidence="2">The sequence shown here is derived from an EMBL/GenBank/DDBJ whole genome shotgun (WGS) entry which is preliminary data.</text>
</comment>
<dbReference type="EMBL" id="SNRY01000126">
    <property type="protein sequence ID" value="KAA6346575.1"/>
    <property type="molecule type" value="Genomic_DNA"/>
</dbReference>
<reference evidence="2" key="1">
    <citation type="submission" date="2019-03" db="EMBL/GenBank/DDBJ databases">
        <title>Single cell metagenomics reveals metabolic interactions within the superorganism composed of flagellate Streblomastix strix and complex community of Bacteroidetes bacteria on its surface.</title>
        <authorList>
            <person name="Treitli S.C."/>
            <person name="Kolisko M."/>
            <person name="Husnik F."/>
            <person name="Keeling P."/>
            <person name="Hampl V."/>
        </authorList>
    </citation>
    <scope>NUCLEOTIDE SEQUENCE</scope>
    <source>
        <strain evidence="2">STM</strain>
    </source>
</reference>
<proteinExistence type="predicted"/>
<gene>
    <name evidence="1" type="ORF">EZS27_005920</name>
    <name evidence="2" type="ORF">EZS27_005943</name>
</gene>
<accession>A0A5J4SN01</accession>
<dbReference type="AlphaFoldDB" id="A0A5J4SN01"/>
<sequence length="51" mass="5665">MAIPIKSVPTLKGKEAEIFVKKAQQAYNERGSIDLSKTTKAYQSILKKAKI</sequence>